<dbReference type="EMBL" id="BPLR01003008">
    <property type="protein sequence ID" value="GIX80219.1"/>
    <property type="molecule type" value="Genomic_DNA"/>
</dbReference>
<evidence type="ECO:0000259" key="13">
    <source>
        <dbReference type="Pfam" id="PF00651"/>
    </source>
</evidence>
<dbReference type="Gene3D" id="3.30.710.10">
    <property type="entry name" value="Potassium Channel Kv1.1, Chain A"/>
    <property type="match status" value="1"/>
</dbReference>
<keyword evidence="6" id="KW-0800">Toxin</keyword>
<evidence type="ECO:0000256" key="7">
    <source>
        <dbReference type="ARBA" id="ARBA00022699"/>
    </source>
</evidence>
<dbReference type="PANTHER" id="PTHR24171">
    <property type="entry name" value="ANKYRIN REPEAT DOMAIN-CONTAINING PROTEIN 39-RELATED"/>
    <property type="match status" value="1"/>
</dbReference>
<keyword evidence="11" id="KW-1053">Target membrane</keyword>
<evidence type="ECO:0000256" key="9">
    <source>
        <dbReference type="ARBA" id="ARBA00023028"/>
    </source>
</evidence>
<keyword evidence="10 12" id="KW-0040">ANK repeat</keyword>
<dbReference type="Pfam" id="PF12796">
    <property type="entry name" value="Ank_2"/>
    <property type="match status" value="1"/>
</dbReference>
<dbReference type="InterPro" id="IPR011333">
    <property type="entry name" value="SKP1/BTB/POZ_sf"/>
</dbReference>
<keyword evidence="8" id="KW-0677">Repeat</keyword>
<feature type="repeat" description="ANK" evidence="12">
    <location>
        <begin position="339"/>
        <end position="371"/>
    </location>
</feature>
<dbReference type="SMART" id="SM00248">
    <property type="entry name" value="ANK"/>
    <property type="match status" value="3"/>
</dbReference>
<dbReference type="InterPro" id="IPR036770">
    <property type="entry name" value="Ankyrin_rpt-contain_sf"/>
</dbReference>
<dbReference type="InterPro" id="IPR002110">
    <property type="entry name" value="Ankyrin_rpt"/>
</dbReference>
<keyword evidence="3" id="KW-0268">Exocytosis</keyword>
<sequence>MKRNISRAQHSLLILWRTQSGVYGFIRGMEMTFHLYLCRESDSKGPFEFGINIEFALLTADGSCYLFDTHNERRNNGKEKPISADGVLSLLCECDFSTGETTGELEDCGIYPIPLENQNASFSSLELPKNQNRIFSCSLVHIECSVSGVQSPVSKRHERERSKLHPSSRHGTMRRMLQYTYTDVLEDLQLENASQLYEAADKYQILSLKHKCSSFLKLNLDAANACDVLQLSDLHHDEQLKKPRKLTDAAKPRSFAKTHIIVGAFLMSAIRSYMKSTGIAVLQETCIQREEEILSGQPRNKNALCIYSVYPLHEACQIGCVPCTEFLLNMGADVHKLYRGKNPLHEACQHETTEWAELLVKYGANINALSSVQLSALNYACSAKSFACAEFLLEMGASVHFTEKSLFAVA</sequence>
<dbReference type="PROSITE" id="PS50088">
    <property type="entry name" value="ANK_REPEAT"/>
    <property type="match status" value="1"/>
</dbReference>
<evidence type="ECO:0000256" key="6">
    <source>
        <dbReference type="ARBA" id="ARBA00022656"/>
    </source>
</evidence>
<keyword evidence="9" id="KW-0638">Presynaptic neurotoxin</keyword>
<evidence type="ECO:0000256" key="11">
    <source>
        <dbReference type="ARBA" id="ARBA00023298"/>
    </source>
</evidence>
<evidence type="ECO:0000256" key="4">
    <source>
        <dbReference type="ARBA" id="ARBA00022525"/>
    </source>
</evidence>
<dbReference type="SUPFAM" id="SSF48403">
    <property type="entry name" value="Ankyrin repeat"/>
    <property type="match status" value="1"/>
</dbReference>
<proteinExistence type="predicted"/>
<evidence type="ECO:0000256" key="12">
    <source>
        <dbReference type="PROSITE-ProRule" id="PRU00023"/>
    </source>
</evidence>
<dbReference type="Pfam" id="PF00651">
    <property type="entry name" value="BTB"/>
    <property type="match status" value="1"/>
</dbReference>
<dbReference type="Gene3D" id="1.25.40.20">
    <property type="entry name" value="Ankyrin repeat-containing domain"/>
    <property type="match status" value="1"/>
</dbReference>
<evidence type="ECO:0000256" key="2">
    <source>
        <dbReference type="ARBA" id="ARBA00004613"/>
    </source>
</evidence>
<keyword evidence="11" id="KW-0472">Membrane</keyword>
<protein>
    <submittedName>
        <fullName evidence="14">TD and POZ domain-containing protein 1</fullName>
    </submittedName>
</protein>
<dbReference type="GO" id="GO:0006887">
    <property type="term" value="P:exocytosis"/>
    <property type="evidence" value="ECO:0007669"/>
    <property type="project" value="UniProtKB-KW"/>
</dbReference>
<feature type="domain" description="BTB" evidence="13">
    <location>
        <begin position="167"/>
        <end position="218"/>
    </location>
</feature>
<dbReference type="AlphaFoldDB" id="A0AAV4N9S9"/>
<keyword evidence="4" id="KW-0964">Secreted</keyword>
<gene>
    <name evidence="14" type="primary">Tdpoz1_33</name>
    <name evidence="14" type="ORF">CEXT_708841</name>
</gene>
<organism evidence="14 15">
    <name type="scientific">Caerostris extrusa</name>
    <name type="common">Bark spider</name>
    <name type="synonym">Caerostris bankana</name>
    <dbReference type="NCBI Taxonomy" id="172846"/>
    <lineage>
        <taxon>Eukaryota</taxon>
        <taxon>Metazoa</taxon>
        <taxon>Ecdysozoa</taxon>
        <taxon>Arthropoda</taxon>
        <taxon>Chelicerata</taxon>
        <taxon>Arachnida</taxon>
        <taxon>Araneae</taxon>
        <taxon>Araneomorphae</taxon>
        <taxon>Entelegynae</taxon>
        <taxon>Araneoidea</taxon>
        <taxon>Araneidae</taxon>
        <taxon>Caerostris</taxon>
    </lineage>
</organism>
<dbReference type="GO" id="GO:0044218">
    <property type="term" value="C:other organism cell membrane"/>
    <property type="evidence" value="ECO:0007669"/>
    <property type="project" value="UniProtKB-KW"/>
</dbReference>
<accession>A0AAV4N9S9</accession>
<dbReference type="GO" id="GO:0090729">
    <property type="term" value="F:toxin activity"/>
    <property type="evidence" value="ECO:0007669"/>
    <property type="project" value="UniProtKB-KW"/>
</dbReference>
<evidence type="ECO:0000256" key="10">
    <source>
        <dbReference type="ARBA" id="ARBA00023043"/>
    </source>
</evidence>
<dbReference type="PANTHER" id="PTHR24171:SF9">
    <property type="entry name" value="ANKYRIN REPEAT DOMAIN-CONTAINING PROTEIN 39"/>
    <property type="match status" value="1"/>
</dbReference>
<evidence type="ECO:0000256" key="3">
    <source>
        <dbReference type="ARBA" id="ARBA00022483"/>
    </source>
</evidence>
<evidence type="ECO:0000313" key="14">
    <source>
        <dbReference type="EMBL" id="GIX80219.1"/>
    </source>
</evidence>
<evidence type="ECO:0000256" key="1">
    <source>
        <dbReference type="ARBA" id="ARBA00004175"/>
    </source>
</evidence>
<dbReference type="InterPro" id="IPR000210">
    <property type="entry name" value="BTB/POZ_dom"/>
</dbReference>
<dbReference type="GO" id="GO:0005576">
    <property type="term" value="C:extracellular region"/>
    <property type="evidence" value="ECO:0007669"/>
    <property type="project" value="UniProtKB-SubCell"/>
</dbReference>
<keyword evidence="15" id="KW-1185">Reference proteome</keyword>
<evidence type="ECO:0000313" key="15">
    <source>
        <dbReference type="Proteomes" id="UP001054945"/>
    </source>
</evidence>
<comment type="subcellular location">
    <subcellularLocation>
        <location evidence="2">Secreted</location>
    </subcellularLocation>
    <subcellularLocation>
        <location evidence="1">Target cell membrane</location>
    </subcellularLocation>
</comment>
<dbReference type="GO" id="GO:0044231">
    <property type="term" value="C:host cell presynaptic membrane"/>
    <property type="evidence" value="ECO:0007669"/>
    <property type="project" value="UniProtKB-KW"/>
</dbReference>
<evidence type="ECO:0000256" key="8">
    <source>
        <dbReference type="ARBA" id="ARBA00022737"/>
    </source>
</evidence>
<keyword evidence="5" id="KW-1052">Target cell membrane</keyword>
<dbReference type="PROSITE" id="PS50297">
    <property type="entry name" value="ANK_REP_REGION"/>
    <property type="match status" value="1"/>
</dbReference>
<comment type="caution">
    <text evidence="14">The sequence shown here is derived from an EMBL/GenBank/DDBJ whole genome shotgun (WGS) entry which is preliminary data.</text>
</comment>
<dbReference type="Proteomes" id="UP001054945">
    <property type="component" value="Unassembled WGS sequence"/>
</dbReference>
<evidence type="ECO:0000256" key="5">
    <source>
        <dbReference type="ARBA" id="ARBA00022537"/>
    </source>
</evidence>
<dbReference type="SUPFAM" id="SSF54695">
    <property type="entry name" value="POZ domain"/>
    <property type="match status" value="1"/>
</dbReference>
<reference evidence="14 15" key="1">
    <citation type="submission" date="2021-06" db="EMBL/GenBank/DDBJ databases">
        <title>Caerostris extrusa draft genome.</title>
        <authorList>
            <person name="Kono N."/>
            <person name="Arakawa K."/>
        </authorList>
    </citation>
    <scope>NUCLEOTIDE SEQUENCE [LARGE SCALE GENOMIC DNA]</scope>
</reference>
<keyword evidence="7" id="KW-0528">Neurotoxin</keyword>
<name>A0AAV4N9S9_CAEEX</name>